<feature type="domain" description="4Fe-4S ferredoxin-type" evidence="1">
    <location>
        <begin position="217"/>
        <end position="246"/>
    </location>
</feature>
<dbReference type="PROSITE" id="PS51379">
    <property type="entry name" value="4FE4S_FER_2"/>
    <property type="match status" value="2"/>
</dbReference>
<dbReference type="PANTHER" id="PTHR43122:SF1">
    <property type="entry name" value="IRON-SULFUR-BINDING PROTEIN"/>
    <property type="match status" value="1"/>
</dbReference>
<sequence length="322" mass="35855">MHVLFITYSLTGNTAFVAESIGKILREQFGHSVTFIDALKIIKAAKLGSNKKPISENRDLDCKELQDLRAQLAQADVLGLGCFVSCHLPQIGLEEIFDTSVLSAEIFSNIKFFFTYTTHGSVPHPVGDVLATIINNRTEQASYLGHLNIRTPENIISYLPPINYHNAWDDVELAKIDPFGMSVGEALKDPNNIKSISFNKIAHIDYSMQFSIVGRTGPPQVDESKCVKCRTCVNLCPYNVIKIGSKGFPEWDADSCLVCCRCYNQCPNEAIDFPKVFGAFRSRYSKPDFTKVGVGDGKNEKGQIMIPLPLPQEIFARRGWKP</sequence>
<dbReference type="SUPFAM" id="SSF52218">
    <property type="entry name" value="Flavoproteins"/>
    <property type="match status" value="1"/>
</dbReference>
<dbReference type="EMBL" id="SNRW01004508">
    <property type="protein sequence ID" value="KAA6387120.1"/>
    <property type="molecule type" value="Genomic_DNA"/>
</dbReference>
<dbReference type="InterPro" id="IPR017896">
    <property type="entry name" value="4Fe4S_Fe-S-bd"/>
</dbReference>
<protein>
    <recommendedName>
        <fullName evidence="1">4Fe-4S ferredoxin-type domain-containing protein</fullName>
    </recommendedName>
</protein>
<accession>A0A5J4VXK9</accession>
<evidence type="ECO:0000313" key="2">
    <source>
        <dbReference type="EMBL" id="KAA6387120.1"/>
    </source>
</evidence>
<dbReference type="Gene3D" id="3.30.70.20">
    <property type="match status" value="1"/>
</dbReference>
<dbReference type="InterPro" id="IPR029039">
    <property type="entry name" value="Flavoprotein-like_sf"/>
</dbReference>
<dbReference type="Proteomes" id="UP000324800">
    <property type="component" value="Unassembled WGS sequence"/>
</dbReference>
<comment type="caution">
    <text evidence="2">The sequence shown here is derived from an EMBL/GenBank/DDBJ whole genome shotgun (WGS) entry which is preliminary data.</text>
</comment>
<dbReference type="PROSITE" id="PS00198">
    <property type="entry name" value="4FE4S_FER_1"/>
    <property type="match status" value="1"/>
</dbReference>
<dbReference type="InterPro" id="IPR017900">
    <property type="entry name" value="4Fe4S_Fe_S_CS"/>
</dbReference>
<reference evidence="2 3" key="1">
    <citation type="submission" date="2019-03" db="EMBL/GenBank/DDBJ databases">
        <title>Single cell metagenomics reveals metabolic interactions within the superorganism composed of flagellate Streblomastix strix and complex community of Bacteroidetes bacteria on its surface.</title>
        <authorList>
            <person name="Treitli S.C."/>
            <person name="Kolisko M."/>
            <person name="Husnik F."/>
            <person name="Keeling P."/>
            <person name="Hampl V."/>
        </authorList>
    </citation>
    <scope>NUCLEOTIDE SEQUENCE [LARGE SCALE GENOMIC DNA]</scope>
    <source>
        <strain evidence="2">ST1C</strain>
    </source>
</reference>
<gene>
    <name evidence="2" type="ORF">EZS28_017353</name>
</gene>
<feature type="domain" description="4Fe-4S ferredoxin-type" evidence="1">
    <location>
        <begin position="247"/>
        <end position="276"/>
    </location>
</feature>
<name>A0A5J4VXK9_9EUKA</name>
<dbReference type="Pfam" id="PF00037">
    <property type="entry name" value="Fer4"/>
    <property type="match status" value="1"/>
</dbReference>
<organism evidence="2 3">
    <name type="scientific">Streblomastix strix</name>
    <dbReference type="NCBI Taxonomy" id="222440"/>
    <lineage>
        <taxon>Eukaryota</taxon>
        <taxon>Metamonada</taxon>
        <taxon>Preaxostyla</taxon>
        <taxon>Oxymonadida</taxon>
        <taxon>Streblomastigidae</taxon>
        <taxon>Streblomastix</taxon>
    </lineage>
</organism>
<dbReference type="PANTHER" id="PTHR43122">
    <property type="entry name" value="FERREDOXIN SUBUNIT OF PYRUVATE:FLAVODOXIN OXIDOREDUCTASE-RELATED"/>
    <property type="match status" value="1"/>
</dbReference>
<proteinExistence type="predicted"/>
<evidence type="ECO:0000259" key="1">
    <source>
        <dbReference type="PROSITE" id="PS51379"/>
    </source>
</evidence>
<dbReference type="AlphaFoldDB" id="A0A5J4VXK9"/>
<dbReference type="SUPFAM" id="SSF54862">
    <property type="entry name" value="4Fe-4S ferredoxins"/>
    <property type="match status" value="1"/>
</dbReference>
<evidence type="ECO:0000313" key="3">
    <source>
        <dbReference type="Proteomes" id="UP000324800"/>
    </source>
</evidence>